<organism evidence="1">
    <name type="scientific">marine sediment metagenome</name>
    <dbReference type="NCBI Taxonomy" id="412755"/>
    <lineage>
        <taxon>unclassified sequences</taxon>
        <taxon>metagenomes</taxon>
        <taxon>ecological metagenomes</taxon>
    </lineage>
</organism>
<sequence length="187" mass="20223">MKIDTEILCSFIDGDLDEQTARNVRAALETDQTLRREYEGLCKTAQLVRSLPRVCAPPELAATITAHAERSQLLGPTEPSQSRPSRLRWTLSMAASLLIGASLGILGYRAWPARVAPAREPAQPVIIARAERFAPEDSPEMVLARKAAPSATLGLDYRADAKEPSERAGEELVAGMPIRASKTGYAG</sequence>
<dbReference type="EMBL" id="BARS01023507">
    <property type="protein sequence ID" value="GAG12241.1"/>
    <property type="molecule type" value="Genomic_DNA"/>
</dbReference>
<comment type="caution">
    <text evidence="1">The sequence shown here is derived from an EMBL/GenBank/DDBJ whole genome shotgun (WGS) entry which is preliminary data.</text>
</comment>
<name>X0WHQ8_9ZZZZ</name>
<feature type="non-terminal residue" evidence="1">
    <location>
        <position position="187"/>
    </location>
</feature>
<proteinExistence type="predicted"/>
<reference evidence="1" key="1">
    <citation type="journal article" date="2014" name="Front. Microbiol.">
        <title>High frequency of phylogenetically diverse reductive dehalogenase-homologous genes in deep subseafloor sedimentary metagenomes.</title>
        <authorList>
            <person name="Kawai M."/>
            <person name="Futagami T."/>
            <person name="Toyoda A."/>
            <person name="Takaki Y."/>
            <person name="Nishi S."/>
            <person name="Hori S."/>
            <person name="Arai W."/>
            <person name="Tsubouchi T."/>
            <person name="Morono Y."/>
            <person name="Uchiyama I."/>
            <person name="Ito T."/>
            <person name="Fujiyama A."/>
            <person name="Inagaki F."/>
            <person name="Takami H."/>
        </authorList>
    </citation>
    <scope>NUCLEOTIDE SEQUENCE</scope>
    <source>
        <strain evidence="1">Expedition CK06-06</strain>
    </source>
</reference>
<evidence type="ECO:0008006" key="2">
    <source>
        <dbReference type="Google" id="ProtNLM"/>
    </source>
</evidence>
<gene>
    <name evidence="1" type="ORF">S01H1_37432</name>
</gene>
<dbReference type="AlphaFoldDB" id="X0WHQ8"/>
<accession>X0WHQ8</accession>
<protein>
    <recommendedName>
        <fullName evidence="2">Anti sigma-E protein RseA N-terminal domain-containing protein</fullName>
    </recommendedName>
</protein>
<evidence type="ECO:0000313" key="1">
    <source>
        <dbReference type="EMBL" id="GAG12241.1"/>
    </source>
</evidence>